<gene>
    <name evidence="3" type="ORF">AVEN_161636_1</name>
    <name evidence="2" type="ORF">AVEN_36072_1</name>
</gene>
<sequence>MTSFRRTGSGFEETLQRDIEHTCARNLKKTDFSAELVLSNDEKSSSQKEAKRETDEKSSKDLRISNLKAEERDRTLEAEISVREREASLLLKSEWSPENWSENKRDQESHWIFETGYGFDTGRGNYGRSSSLRDSYPSLGSSSVSNDR</sequence>
<evidence type="ECO:0000313" key="2">
    <source>
        <dbReference type="EMBL" id="GBM62251.1"/>
    </source>
</evidence>
<feature type="region of interest" description="Disordered" evidence="1">
    <location>
        <begin position="38"/>
        <end position="66"/>
    </location>
</feature>
<name>A0A4Y2HA59_ARAVE</name>
<dbReference type="AlphaFoldDB" id="A0A4Y2HA59"/>
<evidence type="ECO:0000313" key="3">
    <source>
        <dbReference type="EMBL" id="GBM62301.1"/>
    </source>
</evidence>
<evidence type="ECO:0000256" key="1">
    <source>
        <dbReference type="SAM" id="MobiDB-lite"/>
    </source>
</evidence>
<feature type="compositionally biased region" description="Basic and acidic residues" evidence="1">
    <location>
        <begin position="40"/>
        <end position="66"/>
    </location>
</feature>
<comment type="caution">
    <text evidence="3">The sequence shown here is derived from an EMBL/GenBank/DDBJ whole genome shotgun (WGS) entry which is preliminary data.</text>
</comment>
<feature type="region of interest" description="Disordered" evidence="1">
    <location>
        <begin position="120"/>
        <end position="148"/>
    </location>
</feature>
<keyword evidence="4" id="KW-1185">Reference proteome</keyword>
<dbReference type="Proteomes" id="UP000499080">
    <property type="component" value="Unassembled WGS sequence"/>
</dbReference>
<reference evidence="3 4" key="1">
    <citation type="journal article" date="2019" name="Sci. Rep.">
        <title>Orb-weaving spider Araneus ventricosus genome elucidates the spidroin gene catalogue.</title>
        <authorList>
            <person name="Kono N."/>
            <person name="Nakamura H."/>
            <person name="Ohtoshi R."/>
            <person name="Moran D.A.P."/>
            <person name="Shinohara A."/>
            <person name="Yoshida Y."/>
            <person name="Fujiwara M."/>
            <person name="Mori M."/>
            <person name="Tomita M."/>
            <person name="Arakawa K."/>
        </authorList>
    </citation>
    <scope>NUCLEOTIDE SEQUENCE [LARGE SCALE GENOMIC DNA]</scope>
</reference>
<accession>A0A4Y2HA59</accession>
<feature type="compositionally biased region" description="Polar residues" evidence="1">
    <location>
        <begin position="127"/>
        <end position="148"/>
    </location>
</feature>
<proteinExistence type="predicted"/>
<protein>
    <submittedName>
        <fullName evidence="3">Uncharacterized protein</fullName>
    </submittedName>
</protein>
<dbReference type="EMBL" id="BGPR01180907">
    <property type="protein sequence ID" value="GBM62301.1"/>
    <property type="molecule type" value="Genomic_DNA"/>
</dbReference>
<evidence type="ECO:0000313" key="4">
    <source>
        <dbReference type="Proteomes" id="UP000499080"/>
    </source>
</evidence>
<organism evidence="3 4">
    <name type="scientific">Araneus ventricosus</name>
    <name type="common">Orbweaver spider</name>
    <name type="synonym">Epeira ventricosa</name>
    <dbReference type="NCBI Taxonomy" id="182803"/>
    <lineage>
        <taxon>Eukaryota</taxon>
        <taxon>Metazoa</taxon>
        <taxon>Ecdysozoa</taxon>
        <taxon>Arthropoda</taxon>
        <taxon>Chelicerata</taxon>
        <taxon>Arachnida</taxon>
        <taxon>Araneae</taxon>
        <taxon>Araneomorphae</taxon>
        <taxon>Entelegynae</taxon>
        <taxon>Araneoidea</taxon>
        <taxon>Araneidae</taxon>
        <taxon>Araneus</taxon>
    </lineage>
</organism>
<dbReference type="EMBL" id="BGPR01180890">
    <property type="protein sequence ID" value="GBM62251.1"/>
    <property type="molecule type" value="Genomic_DNA"/>
</dbReference>